<gene>
    <name evidence="1" type="ORF">Q361_11154</name>
</gene>
<dbReference type="Pfam" id="PF10985">
    <property type="entry name" value="DUF2805"/>
    <property type="match status" value="1"/>
</dbReference>
<dbReference type="Proteomes" id="UP000237056">
    <property type="component" value="Unassembled WGS sequence"/>
</dbReference>
<organism evidence="1 2">
    <name type="scientific">Flavobacterium croceum DSM 17960</name>
    <dbReference type="NCBI Taxonomy" id="1121886"/>
    <lineage>
        <taxon>Bacteria</taxon>
        <taxon>Pseudomonadati</taxon>
        <taxon>Bacteroidota</taxon>
        <taxon>Flavobacteriia</taxon>
        <taxon>Flavobacteriales</taxon>
        <taxon>Flavobacteriaceae</taxon>
        <taxon>Flavobacterium</taxon>
    </lineage>
</organism>
<comment type="caution">
    <text evidence="1">The sequence shown here is derived from an EMBL/GenBank/DDBJ whole genome shotgun (WGS) entry which is preliminary data.</text>
</comment>
<evidence type="ECO:0000313" key="2">
    <source>
        <dbReference type="Proteomes" id="UP000237056"/>
    </source>
</evidence>
<protein>
    <submittedName>
        <fullName evidence="1">Uncharacterized protein (TIGR03643 family)</fullName>
    </submittedName>
</protein>
<sequence>MRKGKKVELNNEQIERVVIMAQEEKKPFEVIKQEFGITENEVTELMRKKLSKDNFELWKKKVTAGKPKPKPIRTNDFEVDDELDSKYYIKNKFD</sequence>
<proteinExistence type="predicted"/>
<accession>A0A2S4N7K8</accession>
<dbReference type="OrthoDB" id="289296at2"/>
<reference evidence="1 2" key="1">
    <citation type="submission" date="2018-01" db="EMBL/GenBank/DDBJ databases">
        <title>Genomic Encyclopedia of Type Strains, Phase I: the one thousand microbial genomes (KMG-I) project.</title>
        <authorList>
            <person name="Goeker M."/>
        </authorList>
    </citation>
    <scope>NUCLEOTIDE SEQUENCE [LARGE SCALE GENOMIC DNA]</scope>
    <source>
        <strain evidence="1 2">DSM 17960</strain>
    </source>
</reference>
<dbReference type="InterPro" id="IPR019882">
    <property type="entry name" value="CHP03643"/>
</dbReference>
<keyword evidence="2" id="KW-1185">Reference proteome</keyword>
<evidence type="ECO:0000313" key="1">
    <source>
        <dbReference type="EMBL" id="POS01343.1"/>
    </source>
</evidence>
<dbReference type="RefSeq" id="WP_103726448.1">
    <property type="nucleotide sequence ID" value="NZ_PQNY01000011.1"/>
</dbReference>
<dbReference type="AlphaFoldDB" id="A0A2S4N7K8"/>
<name>A0A2S4N7K8_9FLAO</name>
<dbReference type="EMBL" id="PQNY01000011">
    <property type="protein sequence ID" value="POS01343.1"/>
    <property type="molecule type" value="Genomic_DNA"/>
</dbReference>